<proteinExistence type="predicted"/>
<sequence length="125" mass="14030">MKIWCRLYTLYYTLLLSTGLIRAENVASYPVPCIMRHCCSRLLYRQVHPYLPNYSLPFQKKKNIVASASKSREEGITTAKAVDPLSENSSGKTAAGMDTSGKELGKNAGKKKKKRSSKGKKMRKQ</sequence>
<reference evidence="3 4" key="2">
    <citation type="submission" date="2018-11" db="EMBL/GenBank/DDBJ databases">
        <authorList>
            <consortium name="Pathogen Informatics"/>
        </authorList>
    </citation>
    <scope>NUCLEOTIDE SEQUENCE [LARGE SCALE GENOMIC DNA]</scope>
</reference>
<name>A0A0N5D2G6_THECL</name>
<keyword evidence="2" id="KW-0732">Signal</keyword>
<dbReference type="WBParaSite" id="TCLT_0000707701-mRNA-1">
    <property type="protein sequence ID" value="TCLT_0000707701-mRNA-1"/>
    <property type="gene ID" value="TCLT_0000707701"/>
</dbReference>
<dbReference type="Proteomes" id="UP000276776">
    <property type="component" value="Unassembled WGS sequence"/>
</dbReference>
<dbReference type="AlphaFoldDB" id="A0A0N5D2G6"/>
<evidence type="ECO:0000256" key="2">
    <source>
        <dbReference type="SAM" id="SignalP"/>
    </source>
</evidence>
<evidence type="ECO:0000313" key="4">
    <source>
        <dbReference type="Proteomes" id="UP000276776"/>
    </source>
</evidence>
<accession>A0A0N5D2G6</accession>
<gene>
    <name evidence="3" type="ORF">TCLT_LOCUS7066</name>
</gene>
<organism evidence="5">
    <name type="scientific">Thelazia callipaeda</name>
    <name type="common">Oriental eyeworm</name>
    <name type="synonym">Parasitic nematode</name>
    <dbReference type="NCBI Taxonomy" id="103827"/>
    <lineage>
        <taxon>Eukaryota</taxon>
        <taxon>Metazoa</taxon>
        <taxon>Ecdysozoa</taxon>
        <taxon>Nematoda</taxon>
        <taxon>Chromadorea</taxon>
        <taxon>Rhabditida</taxon>
        <taxon>Spirurina</taxon>
        <taxon>Spiruromorpha</taxon>
        <taxon>Thelazioidea</taxon>
        <taxon>Thelaziidae</taxon>
        <taxon>Thelazia</taxon>
    </lineage>
</organism>
<keyword evidence="4" id="KW-1185">Reference proteome</keyword>
<feature type="signal peptide" evidence="2">
    <location>
        <begin position="1"/>
        <end position="23"/>
    </location>
</feature>
<protein>
    <submittedName>
        <fullName evidence="5">Secreted protein</fullName>
    </submittedName>
</protein>
<feature type="region of interest" description="Disordered" evidence="1">
    <location>
        <begin position="69"/>
        <end position="125"/>
    </location>
</feature>
<reference evidence="5" key="1">
    <citation type="submission" date="2017-02" db="UniProtKB">
        <authorList>
            <consortium name="WormBaseParasite"/>
        </authorList>
    </citation>
    <scope>IDENTIFICATION</scope>
</reference>
<evidence type="ECO:0000313" key="5">
    <source>
        <dbReference type="WBParaSite" id="TCLT_0000707701-mRNA-1"/>
    </source>
</evidence>
<evidence type="ECO:0000313" key="3">
    <source>
        <dbReference type="EMBL" id="VDN04487.1"/>
    </source>
</evidence>
<dbReference type="EMBL" id="UYYF01004471">
    <property type="protein sequence ID" value="VDN04487.1"/>
    <property type="molecule type" value="Genomic_DNA"/>
</dbReference>
<feature type="chain" id="PRO_5043126529" evidence="2">
    <location>
        <begin position="24"/>
        <end position="125"/>
    </location>
</feature>
<feature type="compositionally biased region" description="Basic residues" evidence="1">
    <location>
        <begin position="108"/>
        <end position="125"/>
    </location>
</feature>
<evidence type="ECO:0000256" key="1">
    <source>
        <dbReference type="SAM" id="MobiDB-lite"/>
    </source>
</evidence>